<accession>A0A0S7EKL6</accession>
<feature type="non-terminal residue" evidence="2">
    <location>
        <position position="1"/>
    </location>
</feature>
<organism evidence="2">
    <name type="scientific">Poeciliopsis prolifica</name>
    <name type="common">blackstripe livebearer</name>
    <dbReference type="NCBI Taxonomy" id="188132"/>
    <lineage>
        <taxon>Eukaryota</taxon>
        <taxon>Metazoa</taxon>
        <taxon>Chordata</taxon>
        <taxon>Craniata</taxon>
        <taxon>Vertebrata</taxon>
        <taxon>Euteleostomi</taxon>
        <taxon>Actinopterygii</taxon>
        <taxon>Neopterygii</taxon>
        <taxon>Teleostei</taxon>
        <taxon>Neoteleostei</taxon>
        <taxon>Acanthomorphata</taxon>
        <taxon>Ovalentaria</taxon>
        <taxon>Atherinomorphae</taxon>
        <taxon>Cyprinodontiformes</taxon>
        <taxon>Poeciliidae</taxon>
        <taxon>Poeciliinae</taxon>
        <taxon>Poeciliopsis</taxon>
    </lineage>
</organism>
<reference evidence="2" key="1">
    <citation type="submission" date="2014-12" db="EMBL/GenBank/DDBJ databases">
        <title>Parallel Evolution in Life History Adaptation Evident in the Tissue-Specific Poeciliopsis prolifica transcriptome.</title>
        <authorList>
            <person name="Jue N.K."/>
            <person name="Foley R.J."/>
            <person name="Obergfell C."/>
            <person name="Reznick D.N."/>
            <person name="O'Neill R.J."/>
            <person name="O'Neill M.J."/>
        </authorList>
    </citation>
    <scope>NUCLEOTIDE SEQUENCE</scope>
</reference>
<proteinExistence type="predicted"/>
<dbReference type="AlphaFoldDB" id="A0A0S7EKL6"/>
<feature type="non-terminal residue" evidence="2">
    <location>
        <position position="165"/>
    </location>
</feature>
<feature type="region of interest" description="Disordered" evidence="1">
    <location>
        <begin position="143"/>
        <end position="165"/>
    </location>
</feature>
<sequence length="165" mass="18310">TFTKIPKTESTVISVAELLRSQIKALVLTQDNPISNIPAPSKLTKDPLVKDKEACQQARNESKICKLEVETIKTKNESETSSDRGPGTNLKETLMKVYQQLNEKEQKHVLTSNETSTTVQTLYTPVGVPSTFFKETHTASDINMIHGRGGKSNEDVMDTSQENMV</sequence>
<evidence type="ECO:0000313" key="2">
    <source>
        <dbReference type="EMBL" id="JAO05551.1"/>
    </source>
</evidence>
<gene>
    <name evidence="2" type="primary">PPUP8756</name>
</gene>
<dbReference type="EMBL" id="GBYX01476126">
    <property type="protein sequence ID" value="JAO05551.1"/>
    <property type="molecule type" value="Transcribed_RNA"/>
</dbReference>
<name>A0A0S7EKL6_9TELE</name>
<evidence type="ECO:0000256" key="1">
    <source>
        <dbReference type="SAM" id="MobiDB-lite"/>
    </source>
</evidence>
<protein>
    <submittedName>
        <fullName evidence="2">PPUP8756</fullName>
    </submittedName>
</protein>